<feature type="compositionally biased region" description="Basic and acidic residues" evidence="9">
    <location>
        <begin position="141"/>
        <end position="152"/>
    </location>
</feature>
<evidence type="ECO:0008006" key="12">
    <source>
        <dbReference type="Google" id="ProtNLM"/>
    </source>
</evidence>
<comment type="subcellular location">
    <subcellularLocation>
        <location evidence="1">Mitochondrion</location>
    </subcellularLocation>
</comment>
<keyword evidence="4" id="KW-0560">Oxidoreductase</keyword>
<dbReference type="PANTHER" id="PTHR21622">
    <property type="entry name" value="COILED-COIL-HELIX-COILED-COIL-HELIX DOMAIN CONTAINING 4"/>
    <property type="match status" value="1"/>
</dbReference>
<evidence type="ECO:0000256" key="3">
    <source>
        <dbReference type="ARBA" id="ARBA00022927"/>
    </source>
</evidence>
<dbReference type="GO" id="GO:0005758">
    <property type="term" value="C:mitochondrial intermembrane space"/>
    <property type="evidence" value="ECO:0007669"/>
    <property type="project" value="TreeGrafter"/>
</dbReference>
<feature type="region of interest" description="Disordered" evidence="9">
    <location>
        <begin position="34"/>
        <end position="55"/>
    </location>
</feature>
<feature type="region of interest" description="Disordered" evidence="9">
    <location>
        <begin position="112"/>
        <end position="152"/>
    </location>
</feature>
<keyword evidence="7" id="KW-1015">Disulfide bond</keyword>
<keyword evidence="3" id="KW-0653">Protein transport</keyword>
<sequence length="152" mass="16712">MSYCRDEENGKDKVVFLTEEDNDELLQQSSAVLEADDGVEEVDPDDQRTAIGPDGEIDWDCPCLKGMAHGTCGQEFRDAFSCFAKSEAEPKGMDCVDAFELMQGCIKAHPEEYGQYDRDNDDDDLDEQVGAEGAAAPSTETKAEETPVESKQ</sequence>
<evidence type="ECO:0000256" key="1">
    <source>
        <dbReference type="ARBA" id="ARBA00004173"/>
    </source>
</evidence>
<evidence type="ECO:0000256" key="8">
    <source>
        <dbReference type="ARBA" id="ARBA00023284"/>
    </source>
</evidence>
<dbReference type="GO" id="GO:0045041">
    <property type="term" value="P:protein import into mitochondrial intermembrane space"/>
    <property type="evidence" value="ECO:0007669"/>
    <property type="project" value="InterPro"/>
</dbReference>
<dbReference type="PANTHER" id="PTHR21622:SF0">
    <property type="entry name" value="COILED-COIL-HELIX-COILED-COIL-HELIX DOMAIN CONTAINING 4"/>
    <property type="match status" value="1"/>
</dbReference>
<reference evidence="10 11" key="1">
    <citation type="submission" date="2011-02" db="EMBL/GenBank/DDBJ databases">
        <title>The Genome Sequence of Sphaeroforma arctica JP610.</title>
        <authorList>
            <consortium name="The Broad Institute Genome Sequencing Platform"/>
            <person name="Russ C."/>
            <person name="Cuomo C."/>
            <person name="Young S.K."/>
            <person name="Zeng Q."/>
            <person name="Gargeya S."/>
            <person name="Alvarado L."/>
            <person name="Berlin A."/>
            <person name="Chapman S.B."/>
            <person name="Chen Z."/>
            <person name="Freedman E."/>
            <person name="Gellesch M."/>
            <person name="Goldberg J."/>
            <person name="Griggs A."/>
            <person name="Gujja S."/>
            <person name="Heilman E."/>
            <person name="Heiman D."/>
            <person name="Howarth C."/>
            <person name="Mehta T."/>
            <person name="Neiman D."/>
            <person name="Pearson M."/>
            <person name="Roberts A."/>
            <person name="Saif S."/>
            <person name="Shea T."/>
            <person name="Shenoy N."/>
            <person name="Sisk P."/>
            <person name="Stolte C."/>
            <person name="Sykes S."/>
            <person name="White J."/>
            <person name="Yandava C."/>
            <person name="Burger G."/>
            <person name="Gray M.W."/>
            <person name="Holland P.W.H."/>
            <person name="King N."/>
            <person name="Lang F.B.F."/>
            <person name="Roger A.J."/>
            <person name="Ruiz-Trillo I."/>
            <person name="Haas B."/>
            <person name="Nusbaum C."/>
            <person name="Birren B."/>
        </authorList>
    </citation>
    <scope>NUCLEOTIDE SEQUENCE [LARGE SCALE GENOMIC DNA]</scope>
    <source>
        <strain evidence="10 11">JP610</strain>
    </source>
</reference>
<dbReference type="RefSeq" id="XP_014157509.1">
    <property type="nucleotide sequence ID" value="XM_014302034.1"/>
</dbReference>
<accession>A0A0L0G3C6</accession>
<name>A0A0L0G3C6_9EUKA</name>
<proteinExistence type="predicted"/>
<protein>
    <recommendedName>
        <fullName evidence="12">CHCH domain-containing protein</fullName>
    </recommendedName>
</protein>
<keyword evidence="8" id="KW-0676">Redox-active center</keyword>
<dbReference type="AlphaFoldDB" id="A0A0L0G3C6"/>
<evidence type="ECO:0000313" key="11">
    <source>
        <dbReference type="Proteomes" id="UP000054560"/>
    </source>
</evidence>
<organism evidence="10 11">
    <name type="scientific">Sphaeroforma arctica JP610</name>
    <dbReference type="NCBI Taxonomy" id="667725"/>
    <lineage>
        <taxon>Eukaryota</taxon>
        <taxon>Ichthyosporea</taxon>
        <taxon>Ichthyophonida</taxon>
        <taxon>Sphaeroforma</taxon>
    </lineage>
</organism>
<dbReference type="OrthoDB" id="7481291at2759"/>
<dbReference type="Gene3D" id="1.10.287.2900">
    <property type="match status" value="1"/>
</dbReference>
<gene>
    <name evidence="10" type="ORF">SARC_04142</name>
</gene>
<feature type="compositionally biased region" description="Acidic residues" evidence="9">
    <location>
        <begin position="119"/>
        <end position="129"/>
    </location>
</feature>
<keyword evidence="2" id="KW-0813">Transport</keyword>
<evidence type="ECO:0000313" key="10">
    <source>
        <dbReference type="EMBL" id="KNC83607.1"/>
    </source>
</evidence>
<dbReference type="STRING" id="667725.A0A0L0G3C6"/>
<evidence type="ECO:0000256" key="7">
    <source>
        <dbReference type="ARBA" id="ARBA00023157"/>
    </source>
</evidence>
<evidence type="ECO:0000256" key="5">
    <source>
        <dbReference type="ARBA" id="ARBA00023010"/>
    </source>
</evidence>
<dbReference type="GO" id="GO:0015035">
    <property type="term" value="F:protein-disulfide reductase activity"/>
    <property type="evidence" value="ECO:0007669"/>
    <property type="project" value="InterPro"/>
</dbReference>
<feature type="compositionally biased region" description="Acidic residues" evidence="9">
    <location>
        <begin position="34"/>
        <end position="44"/>
    </location>
</feature>
<evidence type="ECO:0000256" key="4">
    <source>
        <dbReference type="ARBA" id="ARBA00023002"/>
    </source>
</evidence>
<dbReference type="Proteomes" id="UP000054560">
    <property type="component" value="Unassembled WGS sequence"/>
</dbReference>
<evidence type="ECO:0000256" key="6">
    <source>
        <dbReference type="ARBA" id="ARBA00023128"/>
    </source>
</evidence>
<keyword evidence="5" id="KW-0811">Translocation</keyword>
<dbReference type="InterPro" id="IPR039289">
    <property type="entry name" value="CHCHD4"/>
</dbReference>
<keyword evidence="6" id="KW-0496">Mitochondrion</keyword>
<dbReference type="eggNOG" id="KOG4149">
    <property type="taxonomic scope" value="Eukaryota"/>
</dbReference>
<dbReference type="EMBL" id="KQ241820">
    <property type="protein sequence ID" value="KNC83607.1"/>
    <property type="molecule type" value="Genomic_DNA"/>
</dbReference>
<keyword evidence="11" id="KW-1185">Reference proteome</keyword>
<dbReference type="PROSITE" id="PS51808">
    <property type="entry name" value="CHCH"/>
    <property type="match status" value="1"/>
</dbReference>
<dbReference type="GeneID" id="25904646"/>
<evidence type="ECO:0000256" key="2">
    <source>
        <dbReference type="ARBA" id="ARBA00022448"/>
    </source>
</evidence>
<evidence type="ECO:0000256" key="9">
    <source>
        <dbReference type="SAM" id="MobiDB-lite"/>
    </source>
</evidence>